<organism evidence="1 2">
    <name type="scientific">Eubacterium uniforme</name>
    <dbReference type="NCBI Taxonomy" id="39495"/>
    <lineage>
        <taxon>Bacteria</taxon>
        <taxon>Bacillati</taxon>
        <taxon>Bacillota</taxon>
        <taxon>Clostridia</taxon>
        <taxon>Eubacteriales</taxon>
        <taxon>Eubacteriaceae</taxon>
        <taxon>Eubacterium</taxon>
    </lineage>
</organism>
<reference evidence="1 2" key="1">
    <citation type="submission" date="2017-02" db="EMBL/GenBank/DDBJ databases">
        <authorList>
            <person name="Peterson S.W."/>
        </authorList>
    </citation>
    <scope>NUCLEOTIDE SEQUENCE [LARGE SCALE GENOMIC DNA]</scope>
    <source>
        <strain evidence="1 2">ATCC 35992</strain>
    </source>
</reference>
<keyword evidence="2" id="KW-1185">Reference proteome</keyword>
<protein>
    <submittedName>
        <fullName evidence="1">Uncharacterized protein</fullName>
    </submittedName>
</protein>
<accession>A0A1T4VKB3</accession>
<dbReference type="AlphaFoldDB" id="A0A1T4VKB3"/>
<dbReference type="SUPFAM" id="SSF55418">
    <property type="entry name" value="eIF4e-like"/>
    <property type="match status" value="1"/>
</dbReference>
<evidence type="ECO:0000313" key="1">
    <source>
        <dbReference type="EMBL" id="SKA65410.1"/>
    </source>
</evidence>
<evidence type="ECO:0000313" key="2">
    <source>
        <dbReference type="Proteomes" id="UP000190814"/>
    </source>
</evidence>
<dbReference type="InterPro" id="IPR023398">
    <property type="entry name" value="TIF_eIF4e-like"/>
</dbReference>
<proteinExistence type="predicted"/>
<dbReference type="EMBL" id="FUXZ01000006">
    <property type="protein sequence ID" value="SKA65410.1"/>
    <property type="molecule type" value="Genomic_DNA"/>
</dbReference>
<name>A0A1T4VKB3_9FIRM</name>
<gene>
    <name evidence="1" type="ORF">SAMN02745111_01092</name>
</gene>
<dbReference type="STRING" id="39495.SAMN02745111_01092"/>
<dbReference type="Proteomes" id="UP000190814">
    <property type="component" value="Unassembled WGS sequence"/>
</dbReference>
<sequence>MGGWIFYISSEVDYFEKDKVGKWMYFFEDEERVDYLCRKAVEDGIVVEAKHSDSSEGVSCFYLNMDDYEGHRRVIEFFIENDMIRRTKAGRLYNISFKLDAQTRAGEYGENFNAELKLENLVNLMTGEWIYNK</sequence>